<dbReference type="AlphaFoldDB" id="E6QPR0"/>
<organism evidence="1">
    <name type="scientific">mine drainage metagenome</name>
    <dbReference type="NCBI Taxonomy" id="410659"/>
    <lineage>
        <taxon>unclassified sequences</taxon>
        <taxon>metagenomes</taxon>
        <taxon>ecological metagenomes</taxon>
    </lineage>
</organism>
<proteinExistence type="predicted"/>
<dbReference type="GO" id="GO:0016740">
    <property type="term" value="F:transferase activity"/>
    <property type="evidence" value="ECO:0007669"/>
    <property type="project" value="UniProtKB-KW"/>
</dbReference>
<accession>E6QPR0</accession>
<reference evidence="1" key="1">
    <citation type="submission" date="2009-10" db="EMBL/GenBank/DDBJ databases">
        <title>Diversity of trophic interactions inside an arsenic-rich microbial ecosystem.</title>
        <authorList>
            <person name="Bertin P.N."/>
            <person name="Heinrich-Salmeron A."/>
            <person name="Pelletier E."/>
            <person name="Goulhen-Chollet F."/>
            <person name="Arsene-Ploetze F."/>
            <person name="Gallien S."/>
            <person name="Calteau A."/>
            <person name="Vallenet D."/>
            <person name="Casiot C."/>
            <person name="Chane-Woon-Ming B."/>
            <person name="Giloteaux L."/>
            <person name="Barakat M."/>
            <person name="Bonnefoy V."/>
            <person name="Bruneel O."/>
            <person name="Chandler M."/>
            <person name="Cleiss J."/>
            <person name="Duran R."/>
            <person name="Elbaz-Poulichet F."/>
            <person name="Fonknechten N."/>
            <person name="Lauga B."/>
            <person name="Mornico D."/>
            <person name="Ortet P."/>
            <person name="Schaeffer C."/>
            <person name="Siguier P."/>
            <person name="Alexander Thil Smith A."/>
            <person name="Van Dorsselaer A."/>
            <person name="Weissenbach J."/>
            <person name="Medigue C."/>
            <person name="Le Paslier D."/>
        </authorList>
    </citation>
    <scope>NUCLEOTIDE SEQUENCE</scope>
</reference>
<comment type="caution">
    <text evidence="1">The sequence shown here is derived from an EMBL/GenBank/DDBJ whole genome shotgun (WGS) entry which is preliminary data.</text>
</comment>
<protein>
    <submittedName>
        <fullName evidence="1">Putative glycosyltransferase involved in LPS biosynthesis</fullName>
    </submittedName>
</protein>
<name>E6QPR0_9ZZZZ</name>
<evidence type="ECO:0000313" key="1">
    <source>
        <dbReference type="EMBL" id="CBI09231.1"/>
    </source>
</evidence>
<sequence length="25" mass="2858">MFIAIPFFEIEFFNSVNVKVKGAPL</sequence>
<dbReference type="EMBL" id="CABR01000015">
    <property type="protein sequence ID" value="CBI09231.1"/>
    <property type="molecule type" value="Genomic_DNA"/>
</dbReference>
<gene>
    <name evidence="1" type="ORF">CARN7_2896</name>
</gene>
<keyword evidence="1" id="KW-0808">Transferase</keyword>